<proteinExistence type="predicted"/>
<protein>
    <submittedName>
        <fullName evidence="1">Uncharacterized protein</fullName>
    </submittedName>
</protein>
<organism evidence="1 2">
    <name type="scientific">Ceratodon purpureus</name>
    <name type="common">Fire moss</name>
    <name type="synonym">Dicranum purpureum</name>
    <dbReference type="NCBI Taxonomy" id="3225"/>
    <lineage>
        <taxon>Eukaryota</taxon>
        <taxon>Viridiplantae</taxon>
        <taxon>Streptophyta</taxon>
        <taxon>Embryophyta</taxon>
        <taxon>Bryophyta</taxon>
        <taxon>Bryophytina</taxon>
        <taxon>Bryopsida</taxon>
        <taxon>Dicranidae</taxon>
        <taxon>Pseudoditrichales</taxon>
        <taxon>Ditrichaceae</taxon>
        <taxon>Ceratodon</taxon>
    </lineage>
</organism>
<sequence length="127" mass="14490">MNRRRPLRFLMELGSFCKFLHPFISNLRSPDNWPMDLGSFLMEHLSMCTSSNLVSPPKVLGNLFKLPQRLSLRSRSSLRSQIEFGRHCSLSQVISNSVRPIKSPKDSGSSVTVLSFNKSHFRDLRAP</sequence>
<accession>A0A8T0H236</accession>
<dbReference type="Proteomes" id="UP000822688">
    <property type="component" value="Chromosome 7"/>
</dbReference>
<keyword evidence="2" id="KW-1185">Reference proteome</keyword>
<gene>
    <name evidence="1" type="ORF">KC19_7G025800</name>
</gene>
<comment type="caution">
    <text evidence="1">The sequence shown here is derived from an EMBL/GenBank/DDBJ whole genome shotgun (WGS) entry which is preliminary data.</text>
</comment>
<reference evidence="1" key="1">
    <citation type="submission" date="2020-06" db="EMBL/GenBank/DDBJ databases">
        <title>WGS assembly of Ceratodon purpureus strain R40.</title>
        <authorList>
            <person name="Carey S.B."/>
            <person name="Jenkins J."/>
            <person name="Shu S."/>
            <person name="Lovell J.T."/>
            <person name="Sreedasyam A."/>
            <person name="Maumus F."/>
            <person name="Tiley G.P."/>
            <person name="Fernandez-Pozo N."/>
            <person name="Barry K."/>
            <person name="Chen C."/>
            <person name="Wang M."/>
            <person name="Lipzen A."/>
            <person name="Daum C."/>
            <person name="Saski C.A."/>
            <person name="Payton A.C."/>
            <person name="Mcbreen J.C."/>
            <person name="Conrad R.E."/>
            <person name="Kollar L.M."/>
            <person name="Olsson S."/>
            <person name="Huttunen S."/>
            <person name="Landis J.B."/>
            <person name="Wickett N.J."/>
            <person name="Johnson M.G."/>
            <person name="Rensing S.A."/>
            <person name="Grimwood J."/>
            <person name="Schmutz J."/>
            <person name="Mcdaniel S.F."/>
        </authorList>
    </citation>
    <scope>NUCLEOTIDE SEQUENCE</scope>
    <source>
        <strain evidence="1">R40</strain>
    </source>
</reference>
<dbReference type="EMBL" id="CM026428">
    <property type="protein sequence ID" value="KAG0565946.1"/>
    <property type="molecule type" value="Genomic_DNA"/>
</dbReference>
<evidence type="ECO:0000313" key="2">
    <source>
        <dbReference type="Proteomes" id="UP000822688"/>
    </source>
</evidence>
<evidence type="ECO:0000313" key="1">
    <source>
        <dbReference type="EMBL" id="KAG0565946.1"/>
    </source>
</evidence>
<name>A0A8T0H236_CERPU</name>
<dbReference type="AlphaFoldDB" id="A0A8T0H236"/>